<dbReference type="PANTHER" id="PTHR24020:SF20">
    <property type="entry name" value="PH DOMAIN-CONTAINING PROTEIN"/>
    <property type="match status" value="1"/>
</dbReference>
<dbReference type="eggNOG" id="KOG3544">
    <property type="taxonomic scope" value="Eukaryota"/>
</dbReference>
<dbReference type="OMA" id="GEMDNAV"/>
<dbReference type="PANTHER" id="PTHR24020">
    <property type="entry name" value="COLLAGEN ALPHA"/>
    <property type="match status" value="1"/>
</dbReference>
<dbReference type="HOGENOM" id="CLU_008905_4_1_1"/>
<dbReference type="SUPFAM" id="SSF53300">
    <property type="entry name" value="vWA-like"/>
    <property type="match status" value="1"/>
</dbReference>
<dbReference type="Proteomes" id="UP000001593">
    <property type="component" value="Unassembled WGS sequence"/>
</dbReference>
<dbReference type="InterPro" id="IPR002035">
    <property type="entry name" value="VWF_A"/>
</dbReference>
<dbReference type="AlphaFoldDB" id="A7T1V6"/>
<name>A7T1V6_NEMVE</name>
<evidence type="ECO:0000313" key="3">
    <source>
        <dbReference type="Proteomes" id="UP000001593"/>
    </source>
</evidence>
<feature type="non-terminal residue" evidence="2">
    <location>
        <position position="1"/>
    </location>
</feature>
<dbReference type="PROSITE" id="PS50234">
    <property type="entry name" value="VWFA"/>
    <property type="match status" value="1"/>
</dbReference>
<organism evidence="2 3">
    <name type="scientific">Nematostella vectensis</name>
    <name type="common">Starlet sea anemone</name>
    <dbReference type="NCBI Taxonomy" id="45351"/>
    <lineage>
        <taxon>Eukaryota</taxon>
        <taxon>Metazoa</taxon>
        <taxon>Cnidaria</taxon>
        <taxon>Anthozoa</taxon>
        <taxon>Hexacorallia</taxon>
        <taxon>Actiniaria</taxon>
        <taxon>Edwardsiidae</taxon>
        <taxon>Nematostella</taxon>
    </lineage>
</organism>
<evidence type="ECO:0000259" key="1">
    <source>
        <dbReference type="PROSITE" id="PS50234"/>
    </source>
</evidence>
<feature type="domain" description="VWFA" evidence="1">
    <location>
        <begin position="2"/>
        <end position="153"/>
    </location>
</feature>
<dbReference type="STRING" id="45351.A7T1V6"/>
<dbReference type="InterPro" id="IPR050525">
    <property type="entry name" value="ECM_Assembly_Org"/>
</dbReference>
<evidence type="ECO:0000313" key="2">
    <source>
        <dbReference type="EMBL" id="EDO30062.1"/>
    </source>
</evidence>
<sequence>MDLVILIEGSDNTKPQDFEQIKEVVKTIYRGFPVSRDGTHVGVAIYGDDTNIVFDPKTYYTVGEMDNAVDSAPYPGGLSNAGSALSDVKTKIFDKSRRPELFLTQGRAGIPHVLVVISGGKSDDDVIGPARSLRDAGVLVVGLALGKAADFSL</sequence>
<dbReference type="Pfam" id="PF00092">
    <property type="entry name" value="VWA"/>
    <property type="match status" value="1"/>
</dbReference>
<dbReference type="SMART" id="SM00327">
    <property type="entry name" value="VWA"/>
    <property type="match status" value="1"/>
</dbReference>
<keyword evidence="3" id="KW-1185">Reference proteome</keyword>
<dbReference type="PRINTS" id="PR00453">
    <property type="entry name" value="VWFADOMAIN"/>
</dbReference>
<dbReference type="InParanoid" id="A7T1V6"/>
<dbReference type="PhylomeDB" id="A7T1V6"/>
<proteinExistence type="predicted"/>
<reference evidence="2 3" key="1">
    <citation type="journal article" date="2007" name="Science">
        <title>Sea anemone genome reveals ancestral eumetazoan gene repertoire and genomic organization.</title>
        <authorList>
            <person name="Putnam N.H."/>
            <person name="Srivastava M."/>
            <person name="Hellsten U."/>
            <person name="Dirks B."/>
            <person name="Chapman J."/>
            <person name="Salamov A."/>
            <person name="Terry A."/>
            <person name="Shapiro H."/>
            <person name="Lindquist E."/>
            <person name="Kapitonov V.V."/>
            <person name="Jurka J."/>
            <person name="Genikhovich G."/>
            <person name="Grigoriev I.V."/>
            <person name="Lucas S.M."/>
            <person name="Steele R.E."/>
            <person name="Finnerty J.R."/>
            <person name="Technau U."/>
            <person name="Martindale M.Q."/>
            <person name="Rokhsar D.S."/>
        </authorList>
    </citation>
    <scope>NUCLEOTIDE SEQUENCE [LARGE SCALE GENOMIC DNA]</scope>
    <source>
        <strain evidence="3">CH2 X CH6</strain>
    </source>
</reference>
<protein>
    <recommendedName>
        <fullName evidence="1">VWFA domain-containing protein</fullName>
    </recommendedName>
</protein>
<accession>A7T1V6</accession>
<dbReference type="InterPro" id="IPR036465">
    <property type="entry name" value="vWFA_dom_sf"/>
</dbReference>
<dbReference type="EMBL" id="DS470163">
    <property type="protein sequence ID" value="EDO30062.1"/>
    <property type="molecule type" value="Genomic_DNA"/>
</dbReference>
<dbReference type="Gene3D" id="3.40.50.410">
    <property type="entry name" value="von Willebrand factor, type A domain"/>
    <property type="match status" value="1"/>
</dbReference>
<gene>
    <name evidence="2" type="ORF">NEMVEDRAFT_v1g142280</name>
</gene>